<dbReference type="GO" id="GO:0007165">
    <property type="term" value="P:signal transduction"/>
    <property type="evidence" value="ECO:0007669"/>
    <property type="project" value="TreeGrafter"/>
</dbReference>
<dbReference type="GO" id="GO:0006508">
    <property type="term" value="P:proteolysis"/>
    <property type="evidence" value="ECO:0007669"/>
    <property type="project" value="UniProtKB-KW"/>
</dbReference>
<dbReference type="Gene3D" id="3.90.226.10">
    <property type="entry name" value="2-enoyl-CoA Hydratase, Chain A, domain 1"/>
    <property type="match status" value="1"/>
</dbReference>
<dbReference type="InterPro" id="IPR005151">
    <property type="entry name" value="Tail-specific_protease"/>
</dbReference>
<dbReference type="GO" id="GO:0008236">
    <property type="term" value="F:serine-type peptidase activity"/>
    <property type="evidence" value="ECO:0007669"/>
    <property type="project" value="UniProtKB-KW"/>
</dbReference>
<dbReference type="EMBL" id="SLZW01000004">
    <property type="protein sequence ID" value="TCS62954.1"/>
    <property type="molecule type" value="Genomic_DNA"/>
</dbReference>
<evidence type="ECO:0000256" key="1">
    <source>
        <dbReference type="ARBA" id="ARBA00009179"/>
    </source>
</evidence>
<dbReference type="PROSITE" id="PS50106">
    <property type="entry name" value="PDZ"/>
    <property type="match status" value="1"/>
</dbReference>
<name>A0A4R3JBF0_9PROT</name>
<evidence type="ECO:0000256" key="3">
    <source>
        <dbReference type="ARBA" id="ARBA00022801"/>
    </source>
</evidence>
<dbReference type="InterPro" id="IPR036034">
    <property type="entry name" value="PDZ_sf"/>
</dbReference>
<accession>A0A4R3JBF0</accession>
<dbReference type="NCBIfam" id="TIGR00225">
    <property type="entry name" value="prc"/>
    <property type="match status" value="1"/>
</dbReference>
<protein>
    <submittedName>
        <fullName evidence="7">Carboxyl-terminal processing protease</fullName>
    </submittedName>
</protein>
<dbReference type="GO" id="GO:0030288">
    <property type="term" value="C:outer membrane-bounded periplasmic space"/>
    <property type="evidence" value="ECO:0007669"/>
    <property type="project" value="TreeGrafter"/>
</dbReference>
<proteinExistence type="inferred from homology"/>
<keyword evidence="2 5" id="KW-0645">Protease</keyword>
<evidence type="ECO:0000259" key="6">
    <source>
        <dbReference type="PROSITE" id="PS50106"/>
    </source>
</evidence>
<keyword evidence="3 5" id="KW-0378">Hydrolase</keyword>
<organism evidence="7 8">
    <name type="scientific">Varunaivibrio sulfuroxidans</name>
    <dbReference type="NCBI Taxonomy" id="1773489"/>
    <lineage>
        <taxon>Bacteria</taxon>
        <taxon>Pseudomonadati</taxon>
        <taxon>Pseudomonadota</taxon>
        <taxon>Alphaproteobacteria</taxon>
        <taxon>Rhodospirillales</taxon>
        <taxon>Magnetovibrionaceae</taxon>
        <taxon>Varunaivibrio</taxon>
    </lineage>
</organism>
<dbReference type="Proteomes" id="UP000295304">
    <property type="component" value="Unassembled WGS sequence"/>
</dbReference>
<dbReference type="PANTHER" id="PTHR32060">
    <property type="entry name" value="TAIL-SPECIFIC PROTEASE"/>
    <property type="match status" value="1"/>
</dbReference>
<keyword evidence="4 5" id="KW-0720">Serine protease</keyword>
<dbReference type="Gene3D" id="3.30.750.44">
    <property type="match status" value="1"/>
</dbReference>
<comment type="caution">
    <text evidence="7">The sequence shown here is derived from an EMBL/GenBank/DDBJ whole genome shotgun (WGS) entry which is preliminary data.</text>
</comment>
<dbReference type="InterPro" id="IPR029045">
    <property type="entry name" value="ClpP/crotonase-like_dom_sf"/>
</dbReference>
<dbReference type="FunFam" id="2.30.42.10:FF:000063">
    <property type="entry name" value="Peptidase, S41 family"/>
    <property type="match status" value="1"/>
</dbReference>
<evidence type="ECO:0000313" key="8">
    <source>
        <dbReference type="Proteomes" id="UP000295304"/>
    </source>
</evidence>
<evidence type="ECO:0000256" key="2">
    <source>
        <dbReference type="ARBA" id="ARBA00022670"/>
    </source>
</evidence>
<dbReference type="Pfam" id="PF03572">
    <property type="entry name" value="Peptidase_S41"/>
    <property type="match status" value="1"/>
</dbReference>
<evidence type="ECO:0000256" key="4">
    <source>
        <dbReference type="ARBA" id="ARBA00022825"/>
    </source>
</evidence>
<dbReference type="SMART" id="SM00245">
    <property type="entry name" value="TSPc"/>
    <property type="match status" value="1"/>
</dbReference>
<sequence>MKQPDRCELVSGAMDNILAFQKEQAPATAAGLEPQKIFGKNENCIKKLADTLSFVDRRLPAKNFESIVTVAIKGIMAKLDRRSRYLEPGFLEKLSAKRDGAAGIGIAFKKKEGSLRVLSTIEGAPAAKSGLLAADKIVSIDNEPTQDMNSEEVLERLRGKKGSRVTLSVEREGMPRLKNISIVRDILPKTSVWSKKLEPGYAYIQLRNLNSGSFGDFKKALDGFTAQETLKGLLIDLRNNQGGLFDNPVRIADLFLAKGVIVSTKARVKNQNMIFKAHDNEEHPDDFAVIVLVNENTASGAEILAAALQGHKRALILGTHTHGMGAIQTIVPLSNGGGLKITSAMILKPNGEPLDKNGIVPDVEVGKATKDEEVFKLALAIMKKARTRRYDDLLAAATALTKKKREQASADVR</sequence>
<reference evidence="7 8" key="1">
    <citation type="submission" date="2019-03" db="EMBL/GenBank/DDBJ databases">
        <title>Genomic Encyclopedia of Type Strains, Phase IV (KMG-IV): sequencing the most valuable type-strain genomes for metagenomic binning, comparative biology and taxonomic classification.</title>
        <authorList>
            <person name="Goeker M."/>
        </authorList>
    </citation>
    <scope>NUCLEOTIDE SEQUENCE [LARGE SCALE GENOMIC DNA]</scope>
    <source>
        <strain evidence="7 8">DSM 101688</strain>
    </source>
</reference>
<dbReference type="Pfam" id="PF13180">
    <property type="entry name" value="PDZ_2"/>
    <property type="match status" value="1"/>
</dbReference>
<dbReference type="CDD" id="cd07560">
    <property type="entry name" value="Peptidase_S41_CPP"/>
    <property type="match status" value="1"/>
</dbReference>
<dbReference type="GO" id="GO:0004175">
    <property type="term" value="F:endopeptidase activity"/>
    <property type="evidence" value="ECO:0007669"/>
    <property type="project" value="TreeGrafter"/>
</dbReference>
<feature type="domain" description="PDZ" evidence="6">
    <location>
        <begin position="93"/>
        <end position="158"/>
    </location>
</feature>
<evidence type="ECO:0000256" key="5">
    <source>
        <dbReference type="RuleBase" id="RU004404"/>
    </source>
</evidence>
<dbReference type="AlphaFoldDB" id="A0A4R3JBF0"/>
<dbReference type="SUPFAM" id="SSF52096">
    <property type="entry name" value="ClpP/crotonase"/>
    <property type="match status" value="1"/>
</dbReference>
<evidence type="ECO:0000313" key="7">
    <source>
        <dbReference type="EMBL" id="TCS62954.1"/>
    </source>
</evidence>
<dbReference type="SUPFAM" id="SSF50156">
    <property type="entry name" value="PDZ domain-like"/>
    <property type="match status" value="1"/>
</dbReference>
<dbReference type="CDD" id="cd06782">
    <property type="entry name" value="cpPDZ_CPP-like"/>
    <property type="match status" value="1"/>
</dbReference>
<keyword evidence="8" id="KW-1185">Reference proteome</keyword>
<gene>
    <name evidence="7" type="ORF">EDD55_10443</name>
</gene>
<dbReference type="SMART" id="SM00228">
    <property type="entry name" value="PDZ"/>
    <property type="match status" value="1"/>
</dbReference>
<dbReference type="InterPro" id="IPR001478">
    <property type="entry name" value="PDZ"/>
</dbReference>
<comment type="similarity">
    <text evidence="1 5">Belongs to the peptidase S41A family.</text>
</comment>
<dbReference type="Gene3D" id="2.30.42.10">
    <property type="match status" value="1"/>
</dbReference>
<dbReference type="PANTHER" id="PTHR32060:SF30">
    <property type="entry name" value="CARBOXY-TERMINAL PROCESSING PROTEASE CTPA"/>
    <property type="match status" value="1"/>
</dbReference>
<dbReference type="InterPro" id="IPR004447">
    <property type="entry name" value="Peptidase_S41A"/>
</dbReference>